<evidence type="ECO:0000256" key="1">
    <source>
        <dbReference type="ARBA" id="ARBA00022679"/>
    </source>
</evidence>
<dbReference type="EMBL" id="MFFT01000016">
    <property type="protein sequence ID" value="OGF23301.1"/>
    <property type="molecule type" value="Genomic_DNA"/>
</dbReference>
<name>A0A1F5SAL0_9BACT</name>
<dbReference type="AlphaFoldDB" id="A0A1F5SAL0"/>
<reference evidence="4 5" key="1">
    <citation type="journal article" date="2016" name="Nat. Commun.">
        <title>Thousands of microbial genomes shed light on interconnected biogeochemical processes in an aquifer system.</title>
        <authorList>
            <person name="Anantharaman K."/>
            <person name="Brown C.T."/>
            <person name="Hug L.A."/>
            <person name="Sharon I."/>
            <person name="Castelle C.J."/>
            <person name="Probst A.J."/>
            <person name="Thomas B.C."/>
            <person name="Singh A."/>
            <person name="Wilkins M.J."/>
            <person name="Karaoz U."/>
            <person name="Brodie E.L."/>
            <person name="Williams K.H."/>
            <person name="Hubbard S.S."/>
            <person name="Banfield J.F."/>
        </authorList>
    </citation>
    <scope>NUCLEOTIDE SEQUENCE [LARGE SCALE GENOMIC DNA]</scope>
</reference>
<dbReference type="GO" id="GO:0016301">
    <property type="term" value="F:kinase activity"/>
    <property type="evidence" value="ECO:0007669"/>
    <property type="project" value="UniProtKB-KW"/>
</dbReference>
<dbReference type="InterPro" id="IPR011611">
    <property type="entry name" value="PfkB_dom"/>
</dbReference>
<evidence type="ECO:0000259" key="3">
    <source>
        <dbReference type="Pfam" id="PF00294"/>
    </source>
</evidence>
<dbReference type="SUPFAM" id="SSF53613">
    <property type="entry name" value="Ribokinase-like"/>
    <property type="match status" value="1"/>
</dbReference>
<keyword evidence="1" id="KW-0808">Transferase</keyword>
<evidence type="ECO:0000313" key="4">
    <source>
        <dbReference type="EMBL" id="OGF23301.1"/>
    </source>
</evidence>
<dbReference type="PROSITE" id="PS00584">
    <property type="entry name" value="PFKB_KINASES_2"/>
    <property type="match status" value="1"/>
</dbReference>
<dbReference type="PROSITE" id="PS00583">
    <property type="entry name" value="PFKB_KINASES_1"/>
    <property type="match status" value="1"/>
</dbReference>
<dbReference type="Gene3D" id="3.40.1190.20">
    <property type="match status" value="1"/>
</dbReference>
<accession>A0A1F5SAL0</accession>
<sequence length="324" mass="35951">MNNGKSNILVCGSIVYDRIMNFPGKFSDHILPDKVHILNVSFTLNRLSESFGGTGGNIAYNLALLGERPKLYGVVGADFEKYADWLKRNRVDIKNVKIANEELTASAYIMTDRADNQIAGFYPGSKIQIPLTLPARASQWQAGPFVKGGTLAIVSPDLVARMVEYAKIFKRFKIPYIFDPGQQITSFSPKELNLAVKSAKVLIGNDYEIELILKKLGLKRPVLAKIVETLVITKGDKGSEIYNQGKKLTIPAAKPKSVLDPTGAGDAYRAGFIKGLIMGWPLAKCGRLAAVTAVYTVEKYGTQTHRFSWQELIKRYRENYGERL</sequence>
<protein>
    <recommendedName>
        <fullName evidence="3">Carbohydrate kinase PfkB domain-containing protein</fullName>
    </recommendedName>
</protein>
<dbReference type="InterPro" id="IPR002173">
    <property type="entry name" value="Carboh/pur_kinase_PfkB_CS"/>
</dbReference>
<dbReference type="PANTHER" id="PTHR10584">
    <property type="entry name" value="SUGAR KINASE"/>
    <property type="match status" value="1"/>
</dbReference>
<proteinExistence type="predicted"/>
<feature type="domain" description="Carbohydrate kinase PfkB" evidence="3">
    <location>
        <begin position="39"/>
        <end position="304"/>
    </location>
</feature>
<comment type="caution">
    <text evidence="4">The sequence shown here is derived from an EMBL/GenBank/DDBJ whole genome shotgun (WGS) entry which is preliminary data.</text>
</comment>
<evidence type="ECO:0000313" key="5">
    <source>
        <dbReference type="Proteomes" id="UP000176877"/>
    </source>
</evidence>
<dbReference type="Proteomes" id="UP000176877">
    <property type="component" value="Unassembled WGS sequence"/>
</dbReference>
<evidence type="ECO:0000256" key="2">
    <source>
        <dbReference type="ARBA" id="ARBA00022777"/>
    </source>
</evidence>
<keyword evidence="2" id="KW-0418">Kinase</keyword>
<dbReference type="InterPro" id="IPR029056">
    <property type="entry name" value="Ribokinase-like"/>
</dbReference>
<dbReference type="Pfam" id="PF00294">
    <property type="entry name" value="PfkB"/>
    <property type="match status" value="1"/>
</dbReference>
<gene>
    <name evidence="4" type="ORF">A3D45_01685</name>
</gene>
<dbReference type="PANTHER" id="PTHR10584:SF166">
    <property type="entry name" value="RIBOKINASE"/>
    <property type="match status" value="1"/>
</dbReference>
<organism evidence="4 5">
    <name type="scientific">Candidatus Falkowbacteria bacterium RIFCSPHIGHO2_02_FULL_42_9</name>
    <dbReference type="NCBI Taxonomy" id="1797986"/>
    <lineage>
        <taxon>Bacteria</taxon>
        <taxon>Candidatus Falkowiibacteriota</taxon>
    </lineage>
</organism>
<dbReference type="CDD" id="cd01942">
    <property type="entry name" value="ribokinase_group_A"/>
    <property type="match status" value="1"/>
</dbReference>